<sequence length="94" mass="10407">MGCMDPLVDVVGFEVIGDHRLRLSFEDGTVGDVAFDDREWRGVFEPLADQRFFAQVRVDPEGGTIVWPKGVDMAPEPLYAEARSHPAPASPAHR</sequence>
<name>A0A6J4TBK0_9ACTN</name>
<protein>
    <recommendedName>
        <fullName evidence="2">DUF2442 domain-containing protein</fullName>
    </recommendedName>
</protein>
<evidence type="ECO:0000313" key="1">
    <source>
        <dbReference type="EMBL" id="CAA9518993.1"/>
    </source>
</evidence>
<dbReference type="InterPro" id="IPR036782">
    <property type="entry name" value="NE0471-like_N"/>
</dbReference>
<dbReference type="EMBL" id="CADCVQ010000138">
    <property type="protein sequence ID" value="CAA9518993.1"/>
    <property type="molecule type" value="Genomic_DNA"/>
</dbReference>
<accession>A0A6J4TBK0</accession>
<proteinExistence type="predicted"/>
<evidence type="ECO:0008006" key="2">
    <source>
        <dbReference type="Google" id="ProtNLM"/>
    </source>
</evidence>
<dbReference type="InterPro" id="IPR018841">
    <property type="entry name" value="DUF2442"/>
</dbReference>
<dbReference type="Gene3D" id="3.30.2020.10">
    <property type="entry name" value="NE0471-like N-terminal domain"/>
    <property type="match status" value="1"/>
</dbReference>
<dbReference type="SUPFAM" id="SSF143880">
    <property type="entry name" value="NE0471 N-terminal domain-like"/>
    <property type="match status" value="1"/>
</dbReference>
<dbReference type="AlphaFoldDB" id="A0A6J4TBK0"/>
<gene>
    <name evidence="1" type="ORF">AVDCRST_MAG67-3246</name>
</gene>
<reference evidence="1" key="1">
    <citation type="submission" date="2020-02" db="EMBL/GenBank/DDBJ databases">
        <authorList>
            <person name="Meier V. D."/>
        </authorList>
    </citation>
    <scope>NUCLEOTIDE SEQUENCE</scope>
    <source>
        <strain evidence="1">AVDCRST_MAG67</strain>
    </source>
</reference>
<dbReference type="Pfam" id="PF10387">
    <property type="entry name" value="DUF2442"/>
    <property type="match status" value="1"/>
</dbReference>
<organism evidence="1">
    <name type="scientific">uncultured Solirubrobacteraceae bacterium</name>
    <dbReference type="NCBI Taxonomy" id="1162706"/>
    <lineage>
        <taxon>Bacteria</taxon>
        <taxon>Bacillati</taxon>
        <taxon>Actinomycetota</taxon>
        <taxon>Thermoleophilia</taxon>
        <taxon>Solirubrobacterales</taxon>
        <taxon>Solirubrobacteraceae</taxon>
        <taxon>environmental samples</taxon>
    </lineage>
</organism>